<keyword evidence="8" id="KW-0238">DNA-binding</keyword>
<dbReference type="Gene3D" id="3.30.1490.190">
    <property type="match status" value="1"/>
</dbReference>
<accession>A0A0F5PQ28</accession>
<evidence type="ECO:0000256" key="5">
    <source>
        <dbReference type="ARBA" id="ARBA00022723"/>
    </source>
</evidence>
<dbReference type="Pfam" id="PF01475">
    <property type="entry name" value="FUR"/>
    <property type="match status" value="1"/>
</dbReference>
<dbReference type="PANTHER" id="PTHR33202:SF8">
    <property type="entry name" value="PEROXIDE-RESPONSIVE REPRESSOR PERR"/>
    <property type="match status" value="1"/>
</dbReference>
<dbReference type="AlphaFoldDB" id="A0A0F5PQ28"/>
<dbReference type="GO" id="GO:0008270">
    <property type="term" value="F:zinc ion binding"/>
    <property type="evidence" value="ECO:0007669"/>
    <property type="project" value="TreeGrafter"/>
</dbReference>
<dbReference type="PANTHER" id="PTHR33202">
    <property type="entry name" value="ZINC UPTAKE REGULATION PROTEIN"/>
    <property type="match status" value="1"/>
</dbReference>
<evidence type="ECO:0000256" key="4">
    <source>
        <dbReference type="ARBA" id="ARBA00022491"/>
    </source>
</evidence>
<keyword evidence="5 10" id="KW-0479">Metal-binding</keyword>
<dbReference type="Gene3D" id="1.10.10.10">
    <property type="entry name" value="Winged helix-like DNA-binding domain superfamily/Winged helix DNA-binding domain"/>
    <property type="match status" value="1"/>
</dbReference>
<evidence type="ECO:0000256" key="6">
    <source>
        <dbReference type="ARBA" id="ARBA00022833"/>
    </source>
</evidence>
<evidence type="ECO:0000313" key="12">
    <source>
        <dbReference type="Proteomes" id="UP000010146"/>
    </source>
</evidence>
<dbReference type="EMBL" id="ABXP02000027">
    <property type="protein sequence ID" value="KKC30690.1"/>
    <property type="molecule type" value="Genomic_DNA"/>
</dbReference>
<protein>
    <submittedName>
        <fullName evidence="11">Fe2+/Zn2+ uptake regulation protein</fullName>
    </submittedName>
</protein>
<dbReference type="CDD" id="cd07153">
    <property type="entry name" value="Fur_like"/>
    <property type="match status" value="1"/>
</dbReference>
<reference evidence="11 12" key="2">
    <citation type="journal article" date="2015" name="BMC Genomics">
        <title>Analysis of three genomes within the thermophilic bacterial species Caldanaerobacter subterraneus with a focus on carbon monoxide dehydrogenase evolution and hydrolase diversity.</title>
        <authorList>
            <person name="Sant'Anna F.H."/>
            <person name="Lebedinsky A.V."/>
            <person name="Sokolova T.G."/>
            <person name="Robb F.T."/>
            <person name="Gonzalez J.M."/>
        </authorList>
    </citation>
    <scope>NUCLEOTIDE SEQUENCE [LARGE SCALE GENOMIC DNA]</scope>
    <source>
        <strain evidence="11 12">DSM 12653</strain>
    </source>
</reference>
<dbReference type="InterPro" id="IPR002481">
    <property type="entry name" value="FUR"/>
</dbReference>
<comment type="subcellular location">
    <subcellularLocation>
        <location evidence="1">Cytoplasm</location>
    </subcellularLocation>
</comment>
<evidence type="ECO:0000256" key="3">
    <source>
        <dbReference type="ARBA" id="ARBA00022490"/>
    </source>
</evidence>
<keyword evidence="7" id="KW-0805">Transcription regulation</keyword>
<comment type="caution">
    <text evidence="11">The sequence shown here is derived from an EMBL/GenBank/DDBJ whole genome shotgun (WGS) entry which is preliminary data.</text>
</comment>
<comment type="similarity">
    <text evidence="2">Belongs to the Fur family.</text>
</comment>
<keyword evidence="3" id="KW-0963">Cytoplasm</keyword>
<dbReference type="InterPro" id="IPR036388">
    <property type="entry name" value="WH-like_DNA-bd_sf"/>
</dbReference>
<feature type="binding site" evidence="10">
    <location>
        <position position="107"/>
    </location>
    <ligand>
        <name>Zn(2+)</name>
        <dbReference type="ChEBI" id="CHEBI:29105"/>
    </ligand>
</feature>
<dbReference type="GO" id="GO:0003700">
    <property type="term" value="F:DNA-binding transcription factor activity"/>
    <property type="evidence" value="ECO:0007669"/>
    <property type="project" value="InterPro"/>
</dbReference>
<evidence type="ECO:0000256" key="1">
    <source>
        <dbReference type="ARBA" id="ARBA00004496"/>
    </source>
</evidence>
<dbReference type="GO" id="GO:0005737">
    <property type="term" value="C:cytoplasm"/>
    <property type="evidence" value="ECO:0007669"/>
    <property type="project" value="UniProtKB-SubCell"/>
</dbReference>
<feature type="binding site" evidence="10">
    <location>
        <position position="147"/>
    </location>
    <ligand>
        <name>Zn(2+)</name>
        <dbReference type="ChEBI" id="CHEBI:29105"/>
    </ligand>
</feature>
<gene>
    <name evidence="11" type="ORF">CDSM653_00263</name>
</gene>
<comment type="cofactor">
    <cofactor evidence="10">
        <name>Zn(2+)</name>
        <dbReference type="ChEBI" id="CHEBI:29105"/>
    </cofactor>
    <text evidence="10">Binds 1 zinc ion per subunit.</text>
</comment>
<keyword evidence="6 10" id="KW-0862">Zinc</keyword>
<sequence>MQQNNLKKEVMKMTYKVEELKDYLKKHGIRPSTIRLKILQYLLENRIHPTAEDIYKSLVNDIPTLSKTSVYNTLDLFLEKGVVNTLSLKEKELRYDINTYLHGHFKCEVCGKVYDFPVTDKILEVNELEGFTIKSIDINAYGICKKCNEKIKNNKEEE</sequence>
<organism evidence="11 12">
    <name type="scientific">Caldanaerobacter subterraneus subsp. pacificus DSM 12653</name>
    <dbReference type="NCBI Taxonomy" id="391606"/>
    <lineage>
        <taxon>Bacteria</taxon>
        <taxon>Bacillati</taxon>
        <taxon>Bacillota</taxon>
        <taxon>Clostridia</taxon>
        <taxon>Thermoanaerobacterales</taxon>
        <taxon>Thermoanaerobacteraceae</taxon>
        <taxon>Caldanaerobacter</taxon>
    </lineage>
</organism>
<dbReference type="InterPro" id="IPR036390">
    <property type="entry name" value="WH_DNA-bd_sf"/>
</dbReference>
<dbReference type="GO" id="GO:0000976">
    <property type="term" value="F:transcription cis-regulatory region binding"/>
    <property type="evidence" value="ECO:0007669"/>
    <property type="project" value="TreeGrafter"/>
</dbReference>
<evidence type="ECO:0000256" key="2">
    <source>
        <dbReference type="ARBA" id="ARBA00007957"/>
    </source>
</evidence>
<proteinExistence type="inferred from homology"/>
<feature type="binding site" evidence="10">
    <location>
        <position position="110"/>
    </location>
    <ligand>
        <name>Zn(2+)</name>
        <dbReference type="ChEBI" id="CHEBI:29105"/>
    </ligand>
</feature>
<evidence type="ECO:0000256" key="10">
    <source>
        <dbReference type="PIRSR" id="PIRSR602481-1"/>
    </source>
</evidence>
<keyword evidence="9" id="KW-0804">Transcription</keyword>
<dbReference type="GO" id="GO:0045892">
    <property type="term" value="P:negative regulation of DNA-templated transcription"/>
    <property type="evidence" value="ECO:0007669"/>
    <property type="project" value="TreeGrafter"/>
</dbReference>
<feature type="binding site" evidence="10">
    <location>
        <position position="144"/>
    </location>
    <ligand>
        <name>Zn(2+)</name>
        <dbReference type="ChEBI" id="CHEBI:29105"/>
    </ligand>
</feature>
<reference evidence="12" key="3">
    <citation type="submission" date="2015-02" db="EMBL/GenBank/DDBJ databases">
        <title>Genome analysis of three genomes within the thermophilic hydrogenogenic bacterial species Caldanaerobacter subterraneus.</title>
        <authorList>
            <person name="Sant'Anna F.H."/>
            <person name="Lebedinsky A."/>
            <person name="Sokolova T."/>
            <person name="Robb F.T."/>
            <person name="Gonzalez J.M."/>
        </authorList>
    </citation>
    <scope>NUCLEOTIDE SEQUENCE [LARGE SCALE GENOMIC DNA]</scope>
    <source>
        <strain evidence="12">DSM 12653</strain>
    </source>
</reference>
<name>A0A0F5PQ28_9THEO</name>
<reference evidence="11 12" key="1">
    <citation type="submission" date="2008-07" db="EMBL/GenBank/DDBJ databases">
        <authorList>
            <person name="Gonzalez J."/>
            <person name="Sokolova T."/>
            <person name="Ferriera S."/>
            <person name="Johnson J."/>
            <person name="Kravitz S."/>
            <person name="Beeson K."/>
            <person name="Sutton G."/>
            <person name="Rogers Y.-H."/>
            <person name="Friedman R."/>
            <person name="Frazier M."/>
            <person name="Venter J.C."/>
        </authorList>
    </citation>
    <scope>NUCLEOTIDE SEQUENCE [LARGE SCALE GENOMIC DNA]</scope>
    <source>
        <strain evidence="11 12">DSM 12653</strain>
    </source>
</reference>
<dbReference type="InterPro" id="IPR043135">
    <property type="entry name" value="Fur_C"/>
</dbReference>
<dbReference type="GO" id="GO:1900376">
    <property type="term" value="P:regulation of secondary metabolite biosynthetic process"/>
    <property type="evidence" value="ECO:0007669"/>
    <property type="project" value="TreeGrafter"/>
</dbReference>
<dbReference type="SUPFAM" id="SSF46785">
    <property type="entry name" value="Winged helix' DNA-binding domain"/>
    <property type="match status" value="1"/>
</dbReference>
<evidence type="ECO:0000256" key="9">
    <source>
        <dbReference type="ARBA" id="ARBA00023163"/>
    </source>
</evidence>
<evidence type="ECO:0000256" key="8">
    <source>
        <dbReference type="ARBA" id="ARBA00023125"/>
    </source>
</evidence>
<evidence type="ECO:0000256" key="7">
    <source>
        <dbReference type="ARBA" id="ARBA00023015"/>
    </source>
</evidence>
<keyword evidence="4" id="KW-0678">Repressor</keyword>
<dbReference type="Proteomes" id="UP000010146">
    <property type="component" value="Unassembled WGS sequence"/>
</dbReference>
<dbReference type="FunFam" id="1.10.10.10:FF:000007">
    <property type="entry name" value="Ferric uptake regulation protein"/>
    <property type="match status" value="1"/>
</dbReference>
<evidence type="ECO:0000313" key="11">
    <source>
        <dbReference type="EMBL" id="KKC30690.1"/>
    </source>
</evidence>